<sequence>MLFSSTLAMAAMSLFAGRAIAQNSSSAQKIGYSGVFTKTDGGLGGTVTVKDPMTLEISSYTLKDASAPALYWWGATNDDLKSGFRISNTQVTQAATSNMLEIKLDAGKTTADFVTVGLWCERLAANFGQATLAAGSGTGTTAGSSASTAPSSSPSSAGAHQVGSVWATMGACVAAVGFAAWMA</sequence>
<dbReference type="OrthoDB" id="2448405at2759"/>
<accession>A0A9P7YFY1</accession>
<dbReference type="Proteomes" id="UP000824998">
    <property type="component" value="Unassembled WGS sequence"/>
</dbReference>
<dbReference type="EMBL" id="MU251545">
    <property type="protein sequence ID" value="KAG9232502.1"/>
    <property type="molecule type" value="Genomic_DNA"/>
</dbReference>
<feature type="chain" id="PRO_5040381628" description="DM13 domain-containing protein" evidence="1">
    <location>
        <begin position="22"/>
        <end position="183"/>
    </location>
</feature>
<keyword evidence="1" id="KW-0732">Signal</keyword>
<gene>
    <name evidence="3" type="ORF">BJ875DRAFT_76905</name>
</gene>
<evidence type="ECO:0000313" key="3">
    <source>
        <dbReference type="EMBL" id="KAG9232502.1"/>
    </source>
</evidence>
<dbReference type="PANTHER" id="PTHR47281">
    <property type="entry name" value="OS09G0557700 PROTEIN"/>
    <property type="match status" value="1"/>
</dbReference>
<comment type="caution">
    <text evidence="3">The sequence shown here is derived from an EMBL/GenBank/DDBJ whole genome shotgun (WGS) entry which is preliminary data.</text>
</comment>
<name>A0A9P7YFY1_9HELO</name>
<feature type="domain" description="DM13" evidence="2">
    <location>
        <begin position="30"/>
        <end position="133"/>
    </location>
</feature>
<dbReference type="InterPro" id="IPR019545">
    <property type="entry name" value="DM13_domain"/>
</dbReference>
<evidence type="ECO:0000256" key="1">
    <source>
        <dbReference type="SAM" id="SignalP"/>
    </source>
</evidence>
<evidence type="ECO:0000259" key="2">
    <source>
        <dbReference type="PROSITE" id="PS51549"/>
    </source>
</evidence>
<keyword evidence="4" id="KW-1185">Reference proteome</keyword>
<dbReference type="Pfam" id="PF10517">
    <property type="entry name" value="DM13"/>
    <property type="match status" value="1"/>
</dbReference>
<dbReference type="PROSITE" id="PS51549">
    <property type="entry name" value="DM13"/>
    <property type="match status" value="1"/>
</dbReference>
<evidence type="ECO:0000313" key="4">
    <source>
        <dbReference type="Proteomes" id="UP000824998"/>
    </source>
</evidence>
<dbReference type="AlphaFoldDB" id="A0A9P7YFY1"/>
<feature type="signal peptide" evidence="1">
    <location>
        <begin position="1"/>
        <end position="21"/>
    </location>
</feature>
<protein>
    <recommendedName>
        <fullName evidence="2">DM13 domain-containing protein</fullName>
    </recommendedName>
</protein>
<dbReference type="InterPro" id="IPR045879">
    <property type="entry name" value="B561A"/>
</dbReference>
<proteinExistence type="predicted"/>
<organism evidence="3 4">
    <name type="scientific">Amylocarpus encephaloides</name>
    <dbReference type="NCBI Taxonomy" id="45428"/>
    <lineage>
        <taxon>Eukaryota</taxon>
        <taxon>Fungi</taxon>
        <taxon>Dikarya</taxon>
        <taxon>Ascomycota</taxon>
        <taxon>Pezizomycotina</taxon>
        <taxon>Leotiomycetes</taxon>
        <taxon>Helotiales</taxon>
        <taxon>Helotiales incertae sedis</taxon>
        <taxon>Amylocarpus</taxon>
    </lineage>
</organism>
<dbReference type="PANTHER" id="PTHR47281:SF1">
    <property type="entry name" value="OS09G0557700 PROTEIN"/>
    <property type="match status" value="1"/>
</dbReference>
<reference evidence="3" key="1">
    <citation type="journal article" date="2021" name="IMA Fungus">
        <title>Genomic characterization of three marine fungi, including Emericellopsis atlantica sp. nov. with signatures of a generalist lifestyle and marine biomass degradation.</title>
        <authorList>
            <person name="Hagestad O.C."/>
            <person name="Hou L."/>
            <person name="Andersen J.H."/>
            <person name="Hansen E.H."/>
            <person name="Altermark B."/>
            <person name="Li C."/>
            <person name="Kuhnert E."/>
            <person name="Cox R.J."/>
            <person name="Crous P.W."/>
            <person name="Spatafora J.W."/>
            <person name="Lail K."/>
            <person name="Amirebrahimi M."/>
            <person name="Lipzen A."/>
            <person name="Pangilinan J."/>
            <person name="Andreopoulos W."/>
            <person name="Hayes R.D."/>
            <person name="Ng V."/>
            <person name="Grigoriev I.V."/>
            <person name="Jackson S.A."/>
            <person name="Sutton T.D.S."/>
            <person name="Dobson A.D.W."/>
            <person name="Rama T."/>
        </authorList>
    </citation>
    <scope>NUCLEOTIDE SEQUENCE</scope>
    <source>
        <strain evidence="3">TRa018bII</strain>
    </source>
</reference>